<sequence>MSMWKCEILGPLGRPTDEQPDTERLKPEIHLQILALRYSKDVLEQLARRCKLQKGSLKGSPIHPMSHEKGGSLGSPGKRKEKASSNKDCMFNTLTLLKMDLVKFVSSVQNLKLAMATDSNFNLPNVEVEVPMDAHNNITVYELSGNKDSD</sequence>
<gene>
    <name evidence="2" type="ORF">JEQ12_020512</name>
</gene>
<dbReference type="InterPro" id="IPR027943">
    <property type="entry name" value="FAM209"/>
</dbReference>
<dbReference type="AlphaFoldDB" id="A0A835ZI32"/>
<comment type="caution">
    <text evidence="2">The sequence shown here is derived from an EMBL/GenBank/DDBJ whole genome shotgun (WGS) entry which is preliminary data.</text>
</comment>
<organism evidence="2 3">
    <name type="scientific">Ovis aries</name>
    <name type="common">Sheep</name>
    <dbReference type="NCBI Taxonomy" id="9940"/>
    <lineage>
        <taxon>Eukaryota</taxon>
        <taxon>Metazoa</taxon>
        <taxon>Chordata</taxon>
        <taxon>Craniata</taxon>
        <taxon>Vertebrata</taxon>
        <taxon>Euteleostomi</taxon>
        <taxon>Mammalia</taxon>
        <taxon>Eutheria</taxon>
        <taxon>Laurasiatheria</taxon>
        <taxon>Artiodactyla</taxon>
        <taxon>Ruminantia</taxon>
        <taxon>Pecora</taxon>
        <taxon>Bovidae</taxon>
        <taxon>Caprinae</taxon>
        <taxon>Ovis</taxon>
    </lineage>
</organism>
<feature type="region of interest" description="Disordered" evidence="1">
    <location>
        <begin position="54"/>
        <end position="86"/>
    </location>
</feature>
<dbReference type="Proteomes" id="UP000664991">
    <property type="component" value="Unassembled WGS sequence"/>
</dbReference>
<protein>
    <submittedName>
        <fullName evidence="2">Uncharacterized protein</fullName>
    </submittedName>
</protein>
<name>A0A835ZI32_SHEEP</name>
<proteinExistence type="predicted"/>
<dbReference type="PANTHER" id="PTHR35157:SF1">
    <property type="entry name" value="PROTEIN FAM209A"/>
    <property type="match status" value="1"/>
</dbReference>
<dbReference type="PANTHER" id="PTHR35157">
    <property type="entry name" value="PROTEIN FAM209A"/>
    <property type="match status" value="1"/>
</dbReference>
<accession>A0A835ZI32</accession>
<dbReference type="EMBL" id="JAEMGP010000027">
    <property type="protein sequence ID" value="KAG5194151.1"/>
    <property type="molecule type" value="Genomic_DNA"/>
</dbReference>
<evidence type="ECO:0000256" key="1">
    <source>
        <dbReference type="SAM" id="MobiDB-lite"/>
    </source>
</evidence>
<reference evidence="2 3" key="1">
    <citation type="submission" date="2020-12" db="EMBL/GenBank/DDBJ databases">
        <title>De novo assembly of Tibetan sheep genome.</title>
        <authorList>
            <person name="Li X."/>
        </authorList>
    </citation>
    <scope>NUCLEOTIDE SEQUENCE [LARGE SCALE GENOMIC DNA]</scope>
    <source>
        <tissue evidence="2">Heart</tissue>
    </source>
</reference>
<dbReference type="Pfam" id="PF15206">
    <property type="entry name" value="FAM209"/>
    <property type="match status" value="1"/>
</dbReference>
<evidence type="ECO:0000313" key="3">
    <source>
        <dbReference type="Proteomes" id="UP000664991"/>
    </source>
</evidence>
<evidence type="ECO:0000313" key="2">
    <source>
        <dbReference type="EMBL" id="KAG5194151.1"/>
    </source>
</evidence>